<keyword evidence="1" id="KW-1133">Transmembrane helix</keyword>
<protein>
    <recommendedName>
        <fullName evidence="4">ABC-2 family transporter</fullName>
    </recommendedName>
</protein>
<feature type="transmembrane region" description="Helical" evidence="1">
    <location>
        <begin position="83"/>
        <end position="105"/>
    </location>
</feature>
<feature type="transmembrane region" description="Helical" evidence="1">
    <location>
        <begin position="20"/>
        <end position="40"/>
    </location>
</feature>
<evidence type="ECO:0000256" key="1">
    <source>
        <dbReference type="SAM" id="Phobius"/>
    </source>
</evidence>
<gene>
    <name evidence="2" type="ORF">QNI29_08250</name>
</gene>
<keyword evidence="1" id="KW-0812">Transmembrane</keyword>
<feature type="transmembrane region" description="Helical" evidence="1">
    <location>
        <begin position="203"/>
        <end position="223"/>
    </location>
</feature>
<feature type="transmembrane region" description="Helical" evidence="1">
    <location>
        <begin position="46"/>
        <end position="63"/>
    </location>
</feature>
<sequence length="234" mass="26552">MLKDLRAVLYYLIVDYRFSFMVFFSIMSASLIVLAGISLVAEGTTIYVFLSVITLWFSFICGFNMTRETFPFLIKMGITRNQYILGGALFTGVFSLAISIMVFIIQHIMNAFIDVANLTNIANYTAFDYLPIQETILNELWLVALVNFLVISLGFVLGSVFYRFGMIGGVSTIIGVFFLFMLPESRSIIVDFLSSMKGQDFEIRYTSILILSLVLFLPNWTLLRRASTISARLR</sequence>
<proteinExistence type="predicted"/>
<dbReference type="Proteomes" id="UP001236652">
    <property type="component" value="Chromosome"/>
</dbReference>
<organism evidence="2 3">
    <name type="scientific">Pontibacillus chungwhensis</name>
    <dbReference type="NCBI Taxonomy" id="265426"/>
    <lineage>
        <taxon>Bacteria</taxon>
        <taxon>Bacillati</taxon>
        <taxon>Bacillota</taxon>
        <taxon>Bacilli</taxon>
        <taxon>Bacillales</taxon>
        <taxon>Bacillaceae</taxon>
        <taxon>Pontibacillus</taxon>
    </lineage>
</organism>
<reference evidence="2 3" key="1">
    <citation type="submission" date="2023-05" db="EMBL/GenBank/DDBJ databases">
        <title>Comparative genomics reveals the evidence of polycyclic aromatic hydrocarbons degradation in moderately halophilic genus Pontibacillus.</title>
        <authorList>
            <person name="Yang H."/>
            <person name="Qian Z."/>
        </authorList>
    </citation>
    <scope>NUCLEOTIDE SEQUENCE [LARGE SCALE GENOMIC DNA]</scope>
    <source>
        <strain evidence="3">HN14</strain>
    </source>
</reference>
<feature type="transmembrane region" description="Helical" evidence="1">
    <location>
        <begin position="140"/>
        <end position="157"/>
    </location>
</feature>
<evidence type="ECO:0000313" key="3">
    <source>
        <dbReference type="Proteomes" id="UP001236652"/>
    </source>
</evidence>
<evidence type="ECO:0000313" key="2">
    <source>
        <dbReference type="EMBL" id="WIF99635.1"/>
    </source>
</evidence>
<feature type="transmembrane region" description="Helical" evidence="1">
    <location>
        <begin position="164"/>
        <end position="183"/>
    </location>
</feature>
<name>A0ABY8V1Z1_9BACI</name>
<keyword evidence="3" id="KW-1185">Reference proteome</keyword>
<accession>A0ABY8V1Z1</accession>
<dbReference type="EMBL" id="CP126446">
    <property type="protein sequence ID" value="WIF99635.1"/>
    <property type="molecule type" value="Genomic_DNA"/>
</dbReference>
<evidence type="ECO:0008006" key="4">
    <source>
        <dbReference type="Google" id="ProtNLM"/>
    </source>
</evidence>
<keyword evidence="1" id="KW-0472">Membrane</keyword>
<dbReference type="RefSeq" id="WP_231415960.1">
    <property type="nucleotide sequence ID" value="NZ_CP126446.1"/>
</dbReference>